<dbReference type="RefSeq" id="WP_125241494.1">
    <property type="nucleotide sequence ID" value="NZ_RSED01000001.1"/>
</dbReference>
<accession>A0A3R8YRL6</accession>
<dbReference type="AlphaFoldDB" id="A0A3R8YRL6"/>
<protein>
    <submittedName>
        <fullName evidence="1">SapC family protein</fullName>
    </submittedName>
</protein>
<name>A0A3R8YRL6_9BURK</name>
<gene>
    <name evidence="1" type="ORF">EIP75_01835</name>
</gene>
<evidence type="ECO:0000313" key="2">
    <source>
        <dbReference type="Proteomes" id="UP000269265"/>
    </source>
</evidence>
<dbReference type="Proteomes" id="UP000269265">
    <property type="component" value="Unassembled WGS sequence"/>
</dbReference>
<dbReference type="EMBL" id="RSED01000001">
    <property type="protein sequence ID" value="RRS06351.1"/>
    <property type="molecule type" value="Genomic_DNA"/>
</dbReference>
<reference evidence="1 2" key="1">
    <citation type="submission" date="2018-12" db="EMBL/GenBank/DDBJ databases">
        <title>The whole draft genome of Aquabacterium sp. SJQ9.</title>
        <authorList>
            <person name="Sun L."/>
            <person name="Gao X."/>
            <person name="Chen W."/>
            <person name="Huang K."/>
        </authorList>
    </citation>
    <scope>NUCLEOTIDE SEQUENCE [LARGE SCALE GENOMIC DNA]</scope>
    <source>
        <strain evidence="1 2">SJQ9</strain>
    </source>
</reference>
<proteinExistence type="predicted"/>
<dbReference type="InterPro" id="IPR010836">
    <property type="entry name" value="SapC"/>
</dbReference>
<keyword evidence="2" id="KW-1185">Reference proteome</keyword>
<organism evidence="1 2">
    <name type="scientific">Aquabacterium soli</name>
    <dbReference type="NCBI Taxonomy" id="2493092"/>
    <lineage>
        <taxon>Bacteria</taxon>
        <taxon>Pseudomonadati</taxon>
        <taxon>Pseudomonadota</taxon>
        <taxon>Betaproteobacteria</taxon>
        <taxon>Burkholderiales</taxon>
        <taxon>Aquabacterium</taxon>
    </lineage>
</organism>
<dbReference type="Pfam" id="PF07277">
    <property type="entry name" value="SapC"/>
    <property type="match status" value="1"/>
</dbReference>
<sequence>MKTMLMYQKLTPVNRDQHRSLRVKASGQHLAFARETNSLLMAVTELPLAALDLPCVFVASGDQHTMVSVVGLRDKENLYIDAEGRWDPHSYLPAFIRRYPFVLAEQPGSDQLTVCVDESFDGLNGSDGEALFTAEGKDTPYLQQLQKFLLDFHNDMQRTTLFAKRLHELGLLVERNIDFKLGEQHLNLNGFKVVDEDKLRQLAPEVVQELFTSGALGWIHAHLLSLNNVSKLGVRLTRKLAN</sequence>
<comment type="caution">
    <text evidence="1">The sequence shown here is derived from an EMBL/GenBank/DDBJ whole genome shotgun (WGS) entry which is preliminary data.</text>
</comment>
<dbReference type="OrthoDB" id="9806524at2"/>
<evidence type="ECO:0000313" key="1">
    <source>
        <dbReference type="EMBL" id="RRS06351.1"/>
    </source>
</evidence>